<sequence>MAVCREGFRRSTPPLPHGARSRHDPDGGVDLISALPDDMLLLVLARLRCVRAAAQTSLLSRRWRGIWTGLTDLTLSDLKPSAIEAALARFNAAPTRFAASPPVSTVNISLSERYAAHASSLLRAAVRLSAEELVFTFQRCHMAERAIIVLPYFRRATSIELDIHSHRIDPPRECYAGSFSALQKLSLSGNIIHLGFLLSRCPRLRVIKLTGSTTDDIMVHSATLEDLDISTDTGCNNIDIVAPVLKILQLKFHVGWNNIRMSISTPMVEKVSWRCSYPMWAFSFGFLSLENLAIGTKERHVHTGNDTCSQAQQLSRFYGLHLRISATSYSSGPLNFVQEIQKLPVTNFPLLELSFIPSLHVYAALVMHLLQISWIGSSTKMLKVIHIEAQVWSKVRETCQGDCPCDEPKNWRSQSISLTCLEEFEITGFSAKDHEHDFLTLILRCSPTLKRVTLTLQRREIQGPGYSTPPPHTVHTPKARYKDADAL</sequence>
<dbReference type="PANTHER" id="PTHR34709:SF21">
    <property type="entry name" value="FBD DOMAIN-CONTAINING PROTEIN"/>
    <property type="match status" value="1"/>
</dbReference>
<dbReference type="InterPro" id="IPR055411">
    <property type="entry name" value="LRR_FXL15/At3g58940/PEG3-like"/>
</dbReference>
<accession>M8AS81</accession>
<evidence type="ECO:0000259" key="1">
    <source>
        <dbReference type="Pfam" id="PF24758"/>
    </source>
</evidence>
<dbReference type="InterPro" id="IPR055312">
    <property type="entry name" value="FBL15-like"/>
</dbReference>
<reference evidence="2" key="1">
    <citation type="submission" date="2015-06" db="UniProtKB">
        <authorList>
            <consortium name="EnsemblPlants"/>
        </authorList>
    </citation>
    <scope>IDENTIFICATION</scope>
</reference>
<dbReference type="Pfam" id="PF24758">
    <property type="entry name" value="LRR_At5g56370"/>
    <property type="match status" value="1"/>
</dbReference>
<evidence type="ECO:0000313" key="2">
    <source>
        <dbReference type="EnsemblPlants" id="EMT04585"/>
    </source>
</evidence>
<dbReference type="PANTHER" id="PTHR34709">
    <property type="entry name" value="OS10G0396666 PROTEIN"/>
    <property type="match status" value="1"/>
</dbReference>
<dbReference type="InterPro" id="IPR036047">
    <property type="entry name" value="F-box-like_dom_sf"/>
</dbReference>
<name>M8AS81_AEGTA</name>
<dbReference type="SUPFAM" id="SSF81383">
    <property type="entry name" value="F-box domain"/>
    <property type="match status" value="1"/>
</dbReference>
<organism evidence="2">
    <name type="scientific">Aegilops tauschii</name>
    <name type="common">Tausch's goatgrass</name>
    <name type="synonym">Aegilops squarrosa</name>
    <dbReference type="NCBI Taxonomy" id="37682"/>
    <lineage>
        <taxon>Eukaryota</taxon>
        <taxon>Viridiplantae</taxon>
        <taxon>Streptophyta</taxon>
        <taxon>Embryophyta</taxon>
        <taxon>Tracheophyta</taxon>
        <taxon>Spermatophyta</taxon>
        <taxon>Magnoliopsida</taxon>
        <taxon>Liliopsida</taxon>
        <taxon>Poales</taxon>
        <taxon>Poaceae</taxon>
        <taxon>BOP clade</taxon>
        <taxon>Pooideae</taxon>
        <taxon>Triticodae</taxon>
        <taxon>Triticeae</taxon>
        <taxon>Triticinae</taxon>
        <taxon>Aegilops</taxon>
    </lineage>
</organism>
<feature type="domain" description="F-box/LRR-repeat protein 15/At3g58940/PEG3-like LRR" evidence="1">
    <location>
        <begin position="121"/>
        <end position="262"/>
    </location>
</feature>
<dbReference type="EnsemblPlants" id="EMT04585">
    <property type="protein sequence ID" value="EMT04585"/>
    <property type="gene ID" value="F775_15243"/>
</dbReference>
<protein>
    <recommendedName>
        <fullName evidence="1">F-box/LRR-repeat protein 15/At3g58940/PEG3-like LRR domain-containing protein</fullName>
    </recommendedName>
</protein>
<proteinExistence type="predicted"/>
<dbReference type="AlphaFoldDB" id="M8AS81"/>